<dbReference type="EMBL" id="DUJP01000022">
    <property type="protein sequence ID" value="HII46807.1"/>
    <property type="molecule type" value="Genomic_DNA"/>
</dbReference>
<evidence type="ECO:0000313" key="1">
    <source>
        <dbReference type="EMBL" id="HII46807.1"/>
    </source>
</evidence>
<gene>
    <name evidence="1" type="ORF">HA333_05000</name>
</gene>
<protein>
    <submittedName>
        <fullName evidence="1">AbrB/MazE/SpoVT family DNA-binding domain-containing protein</fullName>
    </submittedName>
</protein>
<dbReference type="PANTHER" id="PTHR34860:SF6">
    <property type="entry name" value="REPRESSOR-LIKE PROTEIN SSO7C3"/>
    <property type="match status" value="1"/>
</dbReference>
<dbReference type="AlphaFoldDB" id="A0A832T032"/>
<dbReference type="GO" id="GO:0003677">
    <property type="term" value="F:DNA binding"/>
    <property type="evidence" value="ECO:0007669"/>
    <property type="project" value="UniProtKB-KW"/>
</dbReference>
<organism evidence="1 2">
    <name type="scientific">Pyrobaculum aerophilum</name>
    <dbReference type="NCBI Taxonomy" id="13773"/>
    <lineage>
        <taxon>Archaea</taxon>
        <taxon>Thermoproteota</taxon>
        <taxon>Thermoprotei</taxon>
        <taxon>Thermoproteales</taxon>
        <taxon>Thermoproteaceae</taxon>
        <taxon>Pyrobaculum</taxon>
    </lineage>
</organism>
<proteinExistence type="predicted"/>
<sequence>MLKVKVRVSKRRRRTIYISADISEALGISEGDYLVKVEGGRVVMDAIDPFEYALKVKKFAKTTFEAFEKESEEMQNEQWAKDTA</sequence>
<dbReference type="GeneID" id="1464789"/>
<dbReference type="OMA" id="PIRDAVW"/>
<comment type="caution">
    <text evidence="1">The sequence shown here is derived from an EMBL/GenBank/DDBJ whole genome shotgun (WGS) entry which is preliminary data.</text>
</comment>
<dbReference type="PANTHER" id="PTHR34860">
    <property type="entry name" value="REPRESSOR-LIKE PROTEIN SSO7C3"/>
    <property type="match status" value="1"/>
</dbReference>
<dbReference type="RefSeq" id="WP_011007045.1">
    <property type="nucleotide sequence ID" value="NZ_DUJP01000022.1"/>
</dbReference>
<name>A0A832T032_9CREN</name>
<reference evidence="1" key="1">
    <citation type="journal article" date="2020" name="bioRxiv">
        <title>A rank-normalized archaeal taxonomy based on genome phylogeny resolves widespread incomplete and uneven classifications.</title>
        <authorList>
            <person name="Rinke C."/>
            <person name="Chuvochina M."/>
            <person name="Mussig A.J."/>
            <person name="Chaumeil P.-A."/>
            <person name="Waite D.W."/>
            <person name="Whitman W.B."/>
            <person name="Parks D.H."/>
            <person name="Hugenholtz P."/>
        </authorList>
    </citation>
    <scope>NUCLEOTIDE SEQUENCE</scope>
    <source>
        <strain evidence="1">UBA8839</strain>
    </source>
</reference>
<dbReference type="Proteomes" id="UP000651120">
    <property type="component" value="Unassembled WGS sequence"/>
</dbReference>
<accession>A0A832T032</accession>
<dbReference type="InterPro" id="IPR052975">
    <property type="entry name" value="Repressor-like_regulatory"/>
</dbReference>
<keyword evidence="1" id="KW-0238">DNA-binding</keyword>
<evidence type="ECO:0000313" key="2">
    <source>
        <dbReference type="Proteomes" id="UP000651120"/>
    </source>
</evidence>